<dbReference type="SUPFAM" id="SSF49373">
    <property type="entry name" value="Invasin/intimin cell-adhesion fragments"/>
    <property type="match status" value="1"/>
</dbReference>
<keyword evidence="1" id="KW-0732">Signal</keyword>
<dbReference type="EMBL" id="JACHLN010000002">
    <property type="protein sequence ID" value="MBB4839228.1"/>
    <property type="molecule type" value="Genomic_DNA"/>
</dbReference>
<evidence type="ECO:0000259" key="2">
    <source>
        <dbReference type="Pfam" id="PF01345"/>
    </source>
</evidence>
<dbReference type="Proteomes" id="UP000575241">
    <property type="component" value="Unassembled WGS sequence"/>
</dbReference>
<dbReference type="Gene3D" id="2.60.40.10">
    <property type="entry name" value="Immunoglobulins"/>
    <property type="match status" value="2"/>
</dbReference>
<dbReference type="InterPro" id="IPR008964">
    <property type="entry name" value="Invasin/intimin_cell_adhesion"/>
</dbReference>
<protein>
    <submittedName>
        <fullName evidence="3">Putative repeat protein (TIGR01451 family)</fullName>
    </submittedName>
</protein>
<dbReference type="NCBIfam" id="TIGR01451">
    <property type="entry name" value="B_ant_repeat"/>
    <property type="match status" value="1"/>
</dbReference>
<proteinExistence type="predicted"/>
<dbReference type="RefSeq" id="WP_184166954.1">
    <property type="nucleotide sequence ID" value="NZ_JACHLN010000002.1"/>
</dbReference>
<dbReference type="InterPro" id="IPR001434">
    <property type="entry name" value="OmcB-like_DUF11"/>
</dbReference>
<name>A0A7W7K1F3_9SPHN</name>
<reference evidence="3 4" key="1">
    <citation type="submission" date="2020-08" db="EMBL/GenBank/DDBJ databases">
        <title>Functional genomics of gut bacteria from endangered species of beetles.</title>
        <authorList>
            <person name="Carlos-Shanley C."/>
        </authorList>
    </citation>
    <scope>NUCLEOTIDE SEQUENCE [LARGE SCALE GENOMIC DNA]</scope>
    <source>
        <strain evidence="3 4">S00224</strain>
    </source>
</reference>
<dbReference type="InterPro" id="IPR047589">
    <property type="entry name" value="DUF11_rpt"/>
</dbReference>
<feature type="chain" id="PRO_5031044082" evidence="1">
    <location>
        <begin position="31"/>
        <end position="1665"/>
    </location>
</feature>
<dbReference type="Pfam" id="PF01345">
    <property type="entry name" value="DUF11"/>
    <property type="match status" value="1"/>
</dbReference>
<sequence length="1665" mass="177479">MNPPSRLSRLFTGALALAALGSAFLGNAEAQTIRNTATLQFADGSGTRAIASNEVTLDRLKKPTVLGFRQLPSGYQFVGMKCETSPSLQFTPAEVTAAQLAAAPQLQSHDVQNAMIVTLEAEAENRDPNVREWAWITATIGTASVRLPLMETGADTGMFAGAVPASGTRPDLAACNIRLTGIGKLYVSYDGDDLSFPSDATLLIDPEGYVFDSETGAVIDGATITLIDNATGKAAARVYGDDGISAYPNTVISGSTVTDAGGTVYAFTPGNFRFPLAPPGSYRLQVTPPAGYTAPSARTPAELADFNGPPGRYRISDASYGGDFLLANPEPVHIDVPLDPPARAAVTAKLVLTKTASVNDASAGDFIAYALELKNVGGATAQAPVVTDVLPRGLRYRPGTTRGASEPQISSDGSILRFTLASISSNSARTVSYVTSVGPDTPQGEAVNRASATDGQVSSPEASAAVRIHAALFTDAMTLIGRITEGDCRNPDRNRKGVAGVRVLLEDGTFTLSDKDGLYHFEGIRPGTHVIQLDTGALPPGYAPVTCDRDTRSAGSHGTSRFVEGMGGSLQRADFQLRRIAPPADTGQVTQPAVLDDATAAGSGIDWLAAAQPGAPAWLFPDAIHNPRSPALRIVIQHAPGQAVALTLNGQRTDPLAYDGSDEDVARGVTVSRWTGLPLIEGDNHLQARVLDAQGNLVATLDRTIHYANTPVQLTYVAERSQLAADGLRQPQIAVRVTDRDGKPVRAGAIVAFRVDQPYAAAQAGAAEQTRQLAGFDRAEATARVTGDEGIALLALAPTTQAGTARIAVTLQGADGEKHVTEIRPWLSAPARDWVIVGFGKGTIGYQTLSKHSNPAVRTHDVVTDGQLALYAKGRIKGSWLLTLAYDSDHRFDRDRGLLGKIDPDRYYTVYGDGTAQGYDAATRGKLYLRLEHKAFYALFGDFETGFTDTRLARYSRTLNGAKAEYARDGAHVTVFAANVDERYARDEIQGNGLSGPYRLSQQDIVPNSDKLRLETRNRYRPDQVLESTTLTRHIDYDIDPIAGTIRFHEPVLSRDGALNPVFIVVDYETYGPGKKRVGGARASVTAAKGKAEFGATILHDETIGSATVAAIDLKVRPLQGTEIRAEAATGGKGGLKAGQAFSAEIEHHGKSLDLLAYMHQQDAGFGLGQQNFGEAGTRKIGTDGRLRIGERLSASLSAWVQDDLVTGASRVAADGRIEYRRDNGTVFVGGQFASDVGTDGKRRVSQLFTVGATQKLFGGDVELQGQGQVALGGKDESTDFPARQQIGATWKITRDIRLLGLYEIARGDTYTAHAARLGFDVAPWAGARLMSSINQQAMGENGTRTYAQYGLSQSLPVSKRWTIDATLDASGTLSGHIDPAATISPFQPRATGGVLGQDSRDGDFVAVTLGATYRGNRWSWTGRAEYRNSDLSRRVGLTSSLLRTLGEGSTLASSVNAYRVTDKNGATVSYATADLALAIRPADSRWAVLERFQLRHEQADAGVSSRNVLAVPTFAIGDQSTLRAVNNVALSYRTGPEGASHGFEASLYYGAKFVRGRYADETIDGFIDVVGVEVRKDLRRNLDIGVSASVQHSWSSGNATFSYGPSLGFSPGGNTWISAGYNVSGYRDRDFEDSRYTRQGPYLTMRVRLDKSLFEQAGQLFGGK</sequence>
<feature type="signal peptide" evidence="1">
    <location>
        <begin position="1"/>
        <end position="30"/>
    </location>
</feature>
<dbReference type="SUPFAM" id="SSF117074">
    <property type="entry name" value="Hypothetical protein PA1324"/>
    <property type="match status" value="1"/>
</dbReference>
<dbReference type="InterPro" id="IPR013783">
    <property type="entry name" value="Ig-like_fold"/>
</dbReference>
<gene>
    <name evidence="3" type="ORF">HNP52_002297</name>
</gene>
<feature type="domain" description="DUF11" evidence="2">
    <location>
        <begin position="350"/>
        <end position="456"/>
    </location>
</feature>
<organism evidence="3 4">
    <name type="scientific">Sphingomonas kyeonggiensis</name>
    <dbReference type="NCBI Taxonomy" id="1268553"/>
    <lineage>
        <taxon>Bacteria</taxon>
        <taxon>Pseudomonadati</taxon>
        <taxon>Pseudomonadota</taxon>
        <taxon>Alphaproteobacteria</taxon>
        <taxon>Sphingomonadales</taxon>
        <taxon>Sphingomonadaceae</taxon>
        <taxon>Sphingomonas</taxon>
    </lineage>
</organism>
<comment type="caution">
    <text evidence="3">The sequence shown here is derived from an EMBL/GenBank/DDBJ whole genome shotgun (WGS) entry which is preliminary data.</text>
</comment>
<evidence type="ECO:0000313" key="4">
    <source>
        <dbReference type="Proteomes" id="UP000575241"/>
    </source>
</evidence>
<evidence type="ECO:0000256" key="1">
    <source>
        <dbReference type="SAM" id="SignalP"/>
    </source>
</evidence>
<keyword evidence="4" id="KW-1185">Reference proteome</keyword>
<evidence type="ECO:0000313" key="3">
    <source>
        <dbReference type="EMBL" id="MBB4839228.1"/>
    </source>
</evidence>
<accession>A0A7W7K1F3</accession>